<accession>A0ABY8VLQ7</accession>
<dbReference type="EMBL" id="CP126970">
    <property type="protein sequence ID" value="WIM70569.1"/>
    <property type="molecule type" value="Genomic_DNA"/>
</dbReference>
<name>A0ABY8VLQ7_9CORY</name>
<sequence length="84" mass="9987">MRRRERIRRASIGADSETERMLFRALKERGYTFEQNALLGKYFRDGVHEPAKLVVKDYWKANDAMARGYRHLTFSDVCIDLHRP</sequence>
<dbReference type="Proteomes" id="UP001238805">
    <property type="component" value="Chromosome"/>
</dbReference>
<proteinExistence type="predicted"/>
<gene>
    <name evidence="1" type="ORF">QP029_01600</name>
</gene>
<organism evidence="1 2">
    <name type="scientific">Corynebacterium suedekumii</name>
    <dbReference type="NCBI Taxonomy" id="3049801"/>
    <lineage>
        <taxon>Bacteria</taxon>
        <taxon>Bacillati</taxon>
        <taxon>Actinomycetota</taxon>
        <taxon>Actinomycetes</taxon>
        <taxon>Mycobacteriales</taxon>
        <taxon>Corynebacteriaceae</taxon>
        <taxon>Corynebacterium</taxon>
    </lineage>
</organism>
<evidence type="ECO:0000313" key="1">
    <source>
        <dbReference type="EMBL" id="WIM70569.1"/>
    </source>
</evidence>
<reference evidence="1 2" key="1">
    <citation type="submission" date="2023-05" db="EMBL/GenBank/DDBJ databases">
        <title>Corynebacterium suedekumii sp. nov. and Corynebacterium breve sp. nov. isolated from raw cow's milk.</title>
        <authorList>
            <person name="Baer M.K."/>
            <person name="Mehl L."/>
            <person name="Hellmuth R."/>
            <person name="Marke G."/>
            <person name="Lipski A."/>
        </authorList>
    </citation>
    <scope>NUCLEOTIDE SEQUENCE [LARGE SCALE GENOMIC DNA]</scope>
    <source>
        <strain evidence="1 2">LM112</strain>
    </source>
</reference>
<protein>
    <submittedName>
        <fullName evidence="1">Uncharacterized protein</fullName>
    </submittedName>
</protein>
<evidence type="ECO:0000313" key="2">
    <source>
        <dbReference type="Proteomes" id="UP001238805"/>
    </source>
</evidence>
<keyword evidence="2" id="KW-1185">Reference proteome</keyword>
<dbReference type="RefSeq" id="WP_284875157.1">
    <property type="nucleotide sequence ID" value="NZ_CP126970.1"/>
</dbReference>